<evidence type="ECO:0000313" key="3">
    <source>
        <dbReference type="Proteomes" id="UP000053766"/>
    </source>
</evidence>
<reference evidence="2 3" key="1">
    <citation type="submission" date="2013-11" db="EMBL/GenBank/DDBJ databases">
        <title>Draft genome of the bovine lungworm Dictyocaulus viviparus.</title>
        <authorList>
            <person name="Mitreva M."/>
        </authorList>
    </citation>
    <scope>NUCLEOTIDE SEQUENCE [LARGE SCALE GENOMIC DNA]</scope>
    <source>
        <strain evidence="2 3">HannoverDv2000</strain>
    </source>
</reference>
<dbReference type="EMBL" id="KN716453">
    <property type="protein sequence ID" value="KJH44727.1"/>
    <property type="molecule type" value="Genomic_DNA"/>
</dbReference>
<accession>A0A0D8XLW6</accession>
<proteinExistence type="predicted"/>
<gene>
    <name evidence="2" type="ORF">DICVIV_09251</name>
</gene>
<dbReference type="Proteomes" id="UP000053766">
    <property type="component" value="Unassembled WGS sequence"/>
</dbReference>
<protein>
    <submittedName>
        <fullName evidence="2">Uncharacterized protein</fullName>
    </submittedName>
</protein>
<reference evidence="3" key="2">
    <citation type="journal article" date="2016" name="Sci. Rep.">
        <title>Dictyocaulus viviparus genome, variome and transcriptome elucidate lungworm biology and support future intervention.</title>
        <authorList>
            <person name="McNulty S.N."/>
            <person name="Strube C."/>
            <person name="Rosa B.A."/>
            <person name="Martin J.C."/>
            <person name="Tyagi R."/>
            <person name="Choi Y.J."/>
            <person name="Wang Q."/>
            <person name="Hallsworth Pepin K."/>
            <person name="Zhang X."/>
            <person name="Ozersky P."/>
            <person name="Wilson R.K."/>
            <person name="Sternberg P.W."/>
            <person name="Gasser R.B."/>
            <person name="Mitreva M."/>
        </authorList>
    </citation>
    <scope>NUCLEOTIDE SEQUENCE [LARGE SCALE GENOMIC DNA]</scope>
    <source>
        <strain evidence="3">HannoverDv2000</strain>
    </source>
</reference>
<organism evidence="2 3">
    <name type="scientific">Dictyocaulus viviparus</name>
    <name type="common">Bovine lungworm</name>
    <dbReference type="NCBI Taxonomy" id="29172"/>
    <lineage>
        <taxon>Eukaryota</taxon>
        <taxon>Metazoa</taxon>
        <taxon>Ecdysozoa</taxon>
        <taxon>Nematoda</taxon>
        <taxon>Chromadorea</taxon>
        <taxon>Rhabditida</taxon>
        <taxon>Rhabditina</taxon>
        <taxon>Rhabditomorpha</taxon>
        <taxon>Strongyloidea</taxon>
        <taxon>Metastrongylidae</taxon>
        <taxon>Dictyocaulus</taxon>
    </lineage>
</organism>
<dbReference type="AlphaFoldDB" id="A0A0D8XLW6"/>
<keyword evidence="3" id="KW-1185">Reference proteome</keyword>
<sequence length="366" mass="42695">MLYSNSRDHFFDNALEFYVTETQMGNLITHQSDCINNYTERFSAFGRKAAFLKQWRSSAVQFDEDVKNARAQIFGTFQKLLAGNEGFYERVTIFPLMELSGSTITLVENEDTNGYTDMRQNSVQSMPQAVHNYRPSIAPPTPHSTPQKQLRSGHSNTINVNGKEFSGEKKRYYFIREQRIFYFQKLRKKAMIYTMKTIKLLIYLWYLYPLSVPYYEKLASSHPASYSTTAMFLRMAFLTLRISMKFVRDRFDPKVVMQRHQPFIKLSDQKMRGIIGIQMIVFFIIKHETQSFSHSSDPNRADAINQHPITVNIMYVVKLTGNKAEPLTNSAKIQPRAQMSTDEWLVNCDKTINKSKDKEWQMLVVH</sequence>
<evidence type="ECO:0000313" key="2">
    <source>
        <dbReference type="EMBL" id="KJH44727.1"/>
    </source>
</evidence>
<evidence type="ECO:0000256" key="1">
    <source>
        <dbReference type="SAM" id="MobiDB-lite"/>
    </source>
</evidence>
<name>A0A0D8XLW6_DICVI</name>
<feature type="region of interest" description="Disordered" evidence="1">
    <location>
        <begin position="137"/>
        <end position="157"/>
    </location>
</feature>
<feature type="compositionally biased region" description="Polar residues" evidence="1">
    <location>
        <begin position="144"/>
        <end position="157"/>
    </location>
</feature>